<dbReference type="InterPro" id="IPR001789">
    <property type="entry name" value="Sig_transdc_resp-reg_receiver"/>
</dbReference>
<dbReference type="OrthoDB" id="9801101at2"/>
<evidence type="ECO:0000256" key="1">
    <source>
        <dbReference type="ARBA" id="ARBA00022553"/>
    </source>
</evidence>
<dbReference type="PROSITE" id="PS50110">
    <property type="entry name" value="RESPONSE_REGULATORY"/>
    <property type="match status" value="1"/>
</dbReference>
<dbReference type="PANTHER" id="PTHR44591:SF20">
    <property type="entry name" value="PROTEIN PILH"/>
    <property type="match status" value="1"/>
</dbReference>
<dbReference type="SMART" id="SM00448">
    <property type="entry name" value="REC"/>
    <property type="match status" value="1"/>
</dbReference>
<proteinExistence type="predicted"/>
<feature type="domain" description="Response regulatory" evidence="3">
    <location>
        <begin position="5"/>
        <end position="121"/>
    </location>
</feature>
<dbReference type="Proteomes" id="UP000002743">
    <property type="component" value="Chromosome"/>
</dbReference>
<dbReference type="Pfam" id="PF00072">
    <property type="entry name" value="Response_reg"/>
    <property type="match status" value="1"/>
</dbReference>
<dbReference type="InterPro" id="IPR011006">
    <property type="entry name" value="CheY-like_superfamily"/>
</dbReference>
<dbReference type="PANTHER" id="PTHR44591">
    <property type="entry name" value="STRESS RESPONSE REGULATOR PROTEIN 1"/>
    <property type="match status" value="1"/>
</dbReference>
<organism evidence="4 5">
    <name type="scientific">Methylovorus glucosotrophus (strain SIP3-4)</name>
    <dbReference type="NCBI Taxonomy" id="582744"/>
    <lineage>
        <taxon>Bacteria</taxon>
        <taxon>Pseudomonadati</taxon>
        <taxon>Pseudomonadota</taxon>
        <taxon>Betaproteobacteria</taxon>
        <taxon>Nitrosomonadales</taxon>
        <taxon>Methylophilaceae</taxon>
        <taxon>Methylovorus</taxon>
    </lineage>
</organism>
<dbReference type="EMBL" id="CP001674">
    <property type="protein sequence ID" value="ACT50998.1"/>
    <property type="molecule type" value="Genomic_DNA"/>
</dbReference>
<feature type="modified residue" description="4-aspartylphosphate" evidence="2">
    <location>
        <position position="54"/>
    </location>
</feature>
<keyword evidence="5" id="KW-1185">Reference proteome</keyword>
<keyword evidence="1 2" id="KW-0597">Phosphoprotein</keyword>
<dbReference type="RefSeq" id="WP_013442529.1">
    <property type="nucleotide sequence ID" value="NC_012969.1"/>
</dbReference>
<evidence type="ECO:0000313" key="5">
    <source>
        <dbReference type="Proteomes" id="UP000002743"/>
    </source>
</evidence>
<sequence length="125" mass="13719">MAIQKILVVDDSFTDRFYLTELLVDAGFTVMTAENGEECLEKVAAEAPDLVLMDVVMPGLNGFQATRALSKNPLTAHIPVIMCTGKEQATDRLWALRQGAKDCAIKPVQLDELLNKIRALENGQT</sequence>
<dbReference type="SUPFAM" id="SSF52172">
    <property type="entry name" value="CheY-like"/>
    <property type="match status" value="1"/>
</dbReference>
<dbReference type="InterPro" id="IPR050595">
    <property type="entry name" value="Bact_response_regulator"/>
</dbReference>
<dbReference type="KEGG" id="mei:Msip34_1753"/>
<dbReference type="AlphaFoldDB" id="C6X6K5"/>
<dbReference type="GO" id="GO:0000160">
    <property type="term" value="P:phosphorelay signal transduction system"/>
    <property type="evidence" value="ECO:0007669"/>
    <property type="project" value="InterPro"/>
</dbReference>
<name>C6X6K5_METGS</name>
<dbReference type="HOGENOM" id="CLU_000445_69_17_4"/>
<evidence type="ECO:0000313" key="4">
    <source>
        <dbReference type="EMBL" id="ACT50998.1"/>
    </source>
</evidence>
<gene>
    <name evidence="4" type="ordered locus">Msip34_1753</name>
</gene>
<accession>C6X6K5</accession>
<evidence type="ECO:0000256" key="2">
    <source>
        <dbReference type="PROSITE-ProRule" id="PRU00169"/>
    </source>
</evidence>
<reference evidence="4 5" key="2">
    <citation type="journal article" date="2011" name="J. Bacteriol.">
        <title>Genomes of three methylotrophs from a single niche uncover genetic and metabolic divergence of Methylophilaceae.</title>
        <authorList>
            <person name="Lapidus A."/>
            <person name="Clum A."/>
            <person name="Labutti K."/>
            <person name="Kaluzhnaya M.G."/>
            <person name="Lim S."/>
            <person name="Beck D.A."/>
            <person name="Glavina Del Rio T."/>
            <person name="Nolan M."/>
            <person name="Mavromatis K."/>
            <person name="Huntemann M."/>
            <person name="Lucas S."/>
            <person name="Lidstrom M.E."/>
            <person name="Ivanova N."/>
            <person name="Chistoserdova L."/>
        </authorList>
    </citation>
    <scope>NUCLEOTIDE SEQUENCE [LARGE SCALE GENOMIC DNA]</scope>
    <source>
        <strain evidence="4 5">SIP3-4</strain>
    </source>
</reference>
<evidence type="ECO:0000259" key="3">
    <source>
        <dbReference type="PROSITE" id="PS50110"/>
    </source>
</evidence>
<dbReference type="Gene3D" id="3.40.50.2300">
    <property type="match status" value="1"/>
</dbReference>
<dbReference type="eggNOG" id="COG0745">
    <property type="taxonomic scope" value="Bacteria"/>
</dbReference>
<dbReference type="STRING" id="582744.Msip34_1753"/>
<reference evidence="5" key="1">
    <citation type="submission" date="2009-07" db="EMBL/GenBank/DDBJ databases">
        <title>Complete sequence of chromosome of Methylovorus sp. SIP3-4.</title>
        <authorList>
            <person name="Lucas S."/>
            <person name="Copeland A."/>
            <person name="Lapidus A."/>
            <person name="Glavina del Rio T."/>
            <person name="Tice H."/>
            <person name="Bruce D."/>
            <person name="Goodwin L."/>
            <person name="Pitluck S."/>
            <person name="Clum A."/>
            <person name="Larimer F."/>
            <person name="Land M."/>
            <person name="Hauser L."/>
            <person name="Kyrpides N."/>
            <person name="Mikhailova N."/>
            <person name="Kayluzhnaya M."/>
            <person name="Chistoserdova L."/>
        </authorList>
    </citation>
    <scope>NUCLEOTIDE SEQUENCE [LARGE SCALE GENOMIC DNA]</scope>
    <source>
        <strain evidence="5">SIP3-4</strain>
    </source>
</reference>
<protein>
    <submittedName>
        <fullName evidence="4">Response regulator receiver protein</fullName>
    </submittedName>
</protein>